<dbReference type="AlphaFoldDB" id="A0A7Y4JRU4"/>
<keyword evidence="1" id="KW-0378">Hydrolase</keyword>
<comment type="caution">
    <text evidence="1">The sequence shown here is derived from an EMBL/GenBank/DDBJ whole genome shotgun (WGS) entry which is preliminary data.</text>
</comment>
<dbReference type="SUPFAM" id="SSF49464">
    <property type="entry name" value="Carboxypeptidase regulatory domain-like"/>
    <property type="match status" value="3"/>
</dbReference>
<dbReference type="EMBL" id="JABFJW010000072">
    <property type="protein sequence ID" value="NOK09723.1"/>
    <property type="molecule type" value="Genomic_DNA"/>
</dbReference>
<dbReference type="GO" id="GO:0004180">
    <property type="term" value="F:carboxypeptidase activity"/>
    <property type="evidence" value="ECO:0007669"/>
    <property type="project" value="UniProtKB-KW"/>
</dbReference>
<dbReference type="Proteomes" id="UP000528460">
    <property type="component" value="Unassembled WGS sequence"/>
</dbReference>
<dbReference type="InterPro" id="IPR008969">
    <property type="entry name" value="CarboxyPept-like_regulatory"/>
</dbReference>
<keyword evidence="1" id="KW-0121">Carboxypeptidase</keyword>
<dbReference type="Pfam" id="PF13620">
    <property type="entry name" value="CarboxypepD_reg"/>
    <property type="match status" value="1"/>
</dbReference>
<proteinExistence type="predicted"/>
<dbReference type="Gene3D" id="2.60.40.1120">
    <property type="entry name" value="Carboxypeptidase-like, regulatory domain"/>
    <property type="match status" value="1"/>
</dbReference>
<gene>
    <name evidence="1" type="ORF">HNS30_11865</name>
</gene>
<name>A0A7Y4JRU4_9BACT</name>
<evidence type="ECO:0000313" key="2">
    <source>
        <dbReference type="Proteomes" id="UP000528460"/>
    </source>
</evidence>
<keyword evidence="1" id="KW-0645">Protease</keyword>
<protein>
    <submittedName>
        <fullName evidence="1">Carboxypeptidase regulatory-like domain-containing protein</fullName>
    </submittedName>
</protein>
<reference evidence="1 2" key="1">
    <citation type="submission" date="2020-05" db="EMBL/GenBank/DDBJ databases">
        <authorList>
            <person name="Whitworth D."/>
        </authorList>
    </citation>
    <scope>NUCLEOTIDE SEQUENCE [LARGE SCALE GENOMIC DNA]</scope>
    <source>
        <strain evidence="1 2">CA046A</strain>
    </source>
</reference>
<organism evidence="1 2">
    <name type="scientific">Corallococcus exercitus</name>
    <dbReference type="NCBI Taxonomy" id="2316736"/>
    <lineage>
        <taxon>Bacteria</taxon>
        <taxon>Pseudomonadati</taxon>
        <taxon>Myxococcota</taxon>
        <taxon>Myxococcia</taxon>
        <taxon>Myxococcales</taxon>
        <taxon>Cystobacterineae</taxon>
        <taxon>Myxococcaceae</taxon>
        <taxon>Corallococcus</taxon>
    </lineage>
</organism>
<evidence type="ECO:0000313" key="1">
    <source>
        <dbReference type="EMBL" id="NOK09723.1"/>
    </source>
</evidence>
<accession>A0A7Y4JRU4</accession>
<sequence>MFRVVDPEGQPVSGARVSVWRADLTQDSAVPATANAQGKGARILKPGWYAAEVQAQGFVTAFRTDIRIAPASRPQMEVSLARSVPLSGRVVDAEGNPVSDVRLRFVPSNVAAPVVQATSDEQGRFRIEGATAGEGLLYSDKEEWSWQRLKISTPQPELTVVMGRRSSLLVRVVDTEGREVPHSGSFINPIDRWFDISHESEQTPEGTLHLRLAAQRYRVTASYAPAAGCHWSRSVDVDVRPGQQAEVTVSFEAVARAPWKGQAVTPDGKPLAGFRLSATAIQSPGDKGVRGECETFTPPDGSFEWSGSLARPHKLEIRTQASRRLVGVTRQSPSDGSDGPVVFHSPGTLEGRVLGPDGKPLSHYGVDWAGFADPEGRFTRELWASRTYSLIVSAPNMAPARVRVEGREHEARTIPDITLDAGHSVVGRVLDAEGRTSVPKANVELLEPEDVEIRRLYFPHRLGADEDGRFRFNHVPRRRQYLRVNDEKAGTLLYELGAREHRVDLKLKPDGALEGFVTDGAHVPLAGVTVQVRCEDGFDARTRSDEAGHYVLRVPAERECFVHVSEEQLRDKAPWPRPPPVVFSPRFVELSPRERERMDFVPRSAGAMFRVHFPEVREKLETFLVAGEARMPKSFAELKALQRSAFASDPASYSWRSDDPDVPGYQFLQKNFAFSHLPKKRYMLFAVESQDTGFAVLRVPVDLTHEETASLPLGFPAESGGTLLAF</sequence>